<dbReference type="Pfam" id="PF12146">
    <property type="entry name" value="Hydrolase_4"/>
    <property type="match status" value="1"/>
</dbReference>
<feature type="domain" description="Serine aminopeptidase S33" evidence="1">
    <location>
        <begin position="44"/>
        <end position="294"/>
    </location>
</feature>
<dbReference type="KEGG" id="ypac:CEW88_05640"/>
<dbReference type="Proteomes" id="UP000244915">
    <property type="component" value="Chromosome 1"/>
</dbReference>
<dbReference type="OrthoDB" id="9788260at2"/>
<dbReference type="InterPro" id="IPR029058">
    <property type="entry name" value="AB_hydrolase_fold"/>
</dbReference>
<reference evidence="2 3" key="1">
    <citation type="submission" date="2017-06" db="EMBL/GenBank/DDBJ databases">
        <title>Yangia sp. YSBP01 complete genome sequence.</title>
        <authorList>
            <person name="Woo J.-H."/>
            <person name="Kim H.-S."/>
        </authorList>
    </citation>
    <scope>NUCLEOTIDE SEQUENCE [LARGE SCALE GENOMIC DNA]</scope>
    <source>
        <strain evidence="2 3">YSBP01</strain>
    </source>
</reference>
<sequence>MLEPAPFHAALANGPEGARAFWLRAEDGLRLRIAHYPGPEAAGGTVLLFPGRTEYVEKYGRVARDFAAEGFHVLTIDWRGQGLADRMLEDVQTGHVHLFADYQKDVAALLDAVDMLGLPRPLHLLAHSMGGAIGLRALSRGLPVAGAGFTAPMWGIRMFGPVRTAAWALSWSGARMGMGHVYAPSTGPGSYLARTAFEGNLLTTDRDSWDYMRRQVTEVPDLALGGPSLRWLHEALAECRSLSRLPAPGVPCLAYLGSNERVVDPARVRARMADWPGGRLEVIRGGEHEVLMENAATRARIVAQLAAHFRQSAEAARAQASA</sequence>
<dbReference type="Gene3D" id="3.40.50.1820">
    <property type="entry name" value="alpha/beta hydrolase"/>
    <property type="match status" value="1"/>
</dbReference>
<dbReference type="RefSeq" id="WP_108965076.1">
    <property type="nucleotide sequence ID" value="NZ_CP022189.1"/>
</dbReference>
<dbReference type="AlphaFoldDB" id="A0A2U8HC01"/>
<name>A0A2U8HC01_9RHOB</name>
<accession>A0A2U8HC01</accession>
<evidence type="ECO:0000313" key="3">
    <source>
        <dbReference type="Proteomes" id="UP000244915"/>
    </source>
</evidence>
<organism evidence="2 3">
    <name type="scientific">Alloyangia pacifica</name>
    <dbReference type="NCBI Taxonomy" id="311180"/>
    <lineage>
        <taxon>Bacteria</taxon>
        <taxon>Pseudomonadati</taxon>
        <taxon>Pseudomonadota</taxon>
        <taxon>Alphaproteobacteria</taxon>
        <taxon>Rhodobacterales</taxon>
        <taxon>Roseobacteraceae</taxon>
        <taxon>Alloyangia</taxon>
    </lineage>
</organism>
<dbReference type="InterPro" id="IPR051044">
    <property type="entry name" value="MAG_DAG_Lipase"/>
</dbReference>
<dbReference type="EMBL" id="CP022189">
    <property type="protein sequence ID" value="AWI83190.1"/>
    <property type="molecule type" value="Genomic_DNA"/>
</dbReference>
<proteinExistence type="predicted"/>
<dbReference type="SUPFAM" id="SSF53474">
    <property type="entry name" value="alpha/beta-Hydrolases"/>
    <property type="match status" value="1"/>
</dbReference>
<evidence type="ECO:0000259" key="1">
    <source>
        <dbReference type="Pfam" id="PF12146"/>
    </source>
</evidence>
<gene>
    <name evidence="2" type="ORF">CEW88_05640</name>
</gene>
<protein>
    <submittedName>
        <fullName evidence="2">Lysophospholipase</fullName>
    </submittedName>
</protein>
<dbReference type="InterPro" id="IPR022742">
    <property type="entry name" value="Hydrolase_4"/>
</dbReference>
<evidence type="ECO:0000313" key="2">
    <source>
        <dbReference type="EMBL" id="AWI83190.1"/>
    </source>
</evidence>
<dbReference type="PANTHER" id="PTHR11614">
    <property type="entry name" value="PHOSPHOLIPASE-RELATED"/>
    <property type="match status" value="1"/>
</dbReference>